<feature type="transmembrane region" description="Helical" evidence="1">
    <location>
        <begin position="91"/>
        <end position="114"/>
    </location>
</feature>
<keyword evidence="1" id="KW-0472">Membrane</keyword>
<evidence type="ECO:0000256" key="1">
    <source>
        <dbReference type="SAM" id="Phobius"/>
    </source>
</evidence>
<evidence type="ECO:0000313" key="2">
    <source>
        <dbReference type="EMBL" id="TNV85682.1"/>
    </source>
</evidence>
<keyword evidence="3" id="KW-1185">Reference proteome</keyword>
<keyword evidence="1" id="KW-1133">Transmembrane helix</keyword>
<dbReference type="Proteomes" id="UP000785679">
    <property type="component" value="Unassembled WGS sequence"/>
</dbReference>
<keyword evidence="1" id="KW-0812">Transmembrane</keyword>
<sequence>MSMQVIVKEGSKQGIGWIMSIIKSMQNCFDLSNELLLNFLSCCCLCSSIGRKMNSTIAYLYNCFLQCATYMCLAVITITEIRVRAATTRRYLLAQSSFTFAILSFSIVVCELMMSKSCAKESSWPYMAKNKPATEIRLAAKSNPLHILYSFSYIFMDNCVYYLNFAQCQLFSG</sequence>
<dbReference type="AlphaFoldDB" id="A0A8J8T7T9"/>
<dbReference type="EMBL" id="RRYP01001629">
    <property type="protein sequence ID" value="TNV85682.1"/>
    <property type="molecule type" value="Genomic_DNA"/>
</dbReference>
<protein>
    <submittedName>
        <fullName evidence="2">Uncharacterized protein</fullName>
    </submittedName>
</protein>
<accession>A0A8J8T7T9</accession>
<name>A0A8J8T7T9_HALGN</name>
<proteinExistence type="predicted"/>
<reference evidence="2" key="1">
    <citation type="submission" date="2019-06" db="EMBL/GenBank/DDBJ databases">
        <authorList>
            <person name="Zheng W."/>
        </authorList>
    </citation>
    <scope>NUCLEOTIDE SEQUENCE</scope>
    <source>
        <strain evidence="2">QDHG01</strain>
    </source>
</reference>
<gene>
    <name evidence="2" type="ORF">FGO68_gene16515</name>
</gene>
<feature type="transmembrane region" description="Helical" evidence="1">
    <location>
        <begin position="59"/>
        <end position="79"/>
    </location>
</feature>
<evidence type="ECO:0000313" key="3">
    <source>
        <dbReference type="Proteomes" id="UP000785679"/>
    </source>
</evidence>
<organism evidence="2 3">
    <name type="scientific">Halteria grandinella</name>
    <dbReference type="NCBI Taxonomy" id="5974"/>
    <lineage>
        <taxon>Eukaryota</taxon>
        <taxon>Sar</taxon>
        <taxon>Alveolata</taxon>
        <taxon>Ciliophora</taxon>
        <taxon>Intramacronucleata</taxon>
        <taxon>Spirotrichea</taxon>
        <taxon>Stichotrichia</taxon>
        <taxon>Sporadotrichida</taxon>
        <taxon>Halteriidae</taxon>
        <taxon>Halteria</taxon>
    </lineage>
</organism>
<comment type="caution">
    <text evidence="2">The sequence shown here is derived from an EMBL/GenBank/DDBJ whole genome shotgun (WGS) entry which is preliminary data.</text>
</comment>